<proteinExistence type="predicted"/>
<gene>
    <name evidence="1" type="ORF">ANN_26223</name>
</gene>
<dbReference type="Proteomes" id="UP001148838">
    <property type="component" value="Unassembled WGS sequence"/>
</dbReference>
<sequence length="81" mass="9346">MKGRLELWSKQEVCSVIRFLNAKKSAVEIRCQLMDVYGESMMSSQCVAKWCTKFRTRRMTIVDCVRSGRPTIVGMAENKTH</sequence>
<dbReference type="Gene3D" id="1.10.10.1450">
    <property type="match status" value="1"/>
</dbReference>
<protein>
    <recommendedName>
        <fullName evidence="3">Mos1 transposase HTH domain-containing protein</fullName>
    </recommendedName>
</protein>
<organism evidence="1 2">
    <name type="scientific">Periplaneta americana</name>
    <name type="common">American cockroach</name>
    <name type="synonym">Blatta americana</name>
    <dbReference type="NCBI Taxonomy" id="6978"/>
    <lineage>
        <taxon>Eukaryota</taxon>
        <taxon>Metazoa</taxon>
        <taxon>Ecdysozoa</taxon>
        <taxon>Arthropoda</taxon>
        <taxon>Hexapoda</taxon>
        <taxon>Insecta</taxon>
        <taxon>Pterygota</taxon>
        <taxon>Neoptera</taxon>
        <taxon>Polyneoptera</taxon>
        <taxon>Dictyoptera</taxon>
        <taxon>Blattodea</taxon>
        <taxon>Blattoidea</taxon>
        <taxon>Blattidae</taxon>
        <taxon>Blattinae</taxon>
        <taxon>Periplaneta</taxon>
    </lineage>
</organism>
<accession>A0ABQ8S5P2</accession>
<dbReference type="EMBL" id="JAJSOF020000036">
    <property type="protein sequence ID" value="KAJ4429220.1"/>
    <property type="molecule type" value="Genomic_DNA"/>
</dbReference>
<evidence type="ECO:0008006" key="3">
    <source>
        <dbReference type="Google" id="ProtNLM"/>
    </source>
</evidence>
<comment type="caution">
    <text evidence="1">The sequence shown here is derived from an EMBL/GenBank/DDBJ whole genome shotgun (WGS) entry which is preliminary data.</text>
</comment>
<name>A0ABQ8S5P2_PERAM</name>
<evidence type="ECO:0000313" key="2">
    <source>
        <dbReference type="Proteomes" id="UP001148838"/>
    </source>
</evidence>
<keyword evidence="2" id="KW-1185">Reference proteome</keyword>
<evidence type="ECO:0000313" key="1">
    <source>
        <dbReference type="EMBL" id="KAJ4429220.1"/>
    </source>
</evidence>
<reference evidence="1 2" key="1">
    <citation type="journal article" date="2022" name="Allergy">
        <title>Genome assembly and annotation of Periplaneta americana reveal a comprehensive cockroach allergen profile.</title>
        <authorList>
            <person name="Wang L."/>
            <person name="Xiong Q."/>
            <person name="Saelim N."/>
            <person name="Wang L."/>
            <person name="Nong W."/>
            <person name="Wan A.T."/>
            <person name="Shi M."/>
            <person name="Liu X."/>
            <person name="Cao Q."/>
            <person name="Hui J.H.L."/>
            <person name="Sookrung N."/>
            <person name="Leung T.F."/>
            <person name="Tungtrongchitr A."/>
            <person name="Tsui S.K.W."/>
        </authorList>
    </citation>
    <scope>NUCLEOTIDE SEQUENCE [LARGE SCALE GENOMIC DNA]</scope>
    <source>
        <strain evidence="1">PWHHKU_190912</strain>
    </source>
</reference>